<dbReference type="InterPro" id="IPR001810">
    <property type="entry name" value="F-box_dom"/>
</dbReference>
<dbReference type="PANTHER" id="PTHR31639:SF237">
    <property type="entry name" value="F-BOX DOMAIN-CONTAINING PROTEIN"/>
    <property type="match status" value="1"/>
</dbReference>
<evidence type="ECO:0000313" key="2">
    <source>
        <dbReference type="EnsemblPlants" id="Kaladp0476s0011.1.v1.1"/>
    </source>
</evidence>
<dbReference type="SUPFAM" id="SSF81383">
    <property type="entry name" value="F-box domain"/>
    <property type="match status" value="1"/>
</dbReference>
<evidence type="ECO:0000259" key="1">
    <source>
        <dbReference type="PROSITE" id="PS50181"/>
    </source>
</evidence>
<evidence type="ECO:0000313" key="3">
    <source>
        <dbReference type="Proteomes" id="UP000594263"/>
    </source>
</evidence>
<dbReference type="SUPFAM" id="SSF52047">
    <property type="entry name" value="RNI-like"/>
    <property type="match status" value="1"/>
</dbReference>
<dbReference type="OMA" id="FATAHIL"/>
<protein>
    <recommendedName>
        <fullName evidence="1">F-box domain-containing protein</fullName>
    </recommendedName>
</protein>
<dbReference type="InterPro" id="IPR053781">
    <property type="entry name" value="F-box_AtFBL13-like"/>
</dbReference>
<accession>A0A7N0VC23</accession>
<dbReference type="Gene3D" id="3.80.10.10">
    <property type="entry name" value="Ribonuclease Inhibitor"/>
    <property type="match status" value="1"/>
</dbReference>
<dbReference type="Gramene" id="Kaladp0476s0011.1.v1.1">
    <property type="protein sequence ID" value="Kaladp0476s0011.1.v1.1"/>
    <property type="gene ID" value="Kaladp0476s0011.v1.1"/>
</dbReference>
<feature type="domain" description="F-box" evidence="1">
    <location>
        <begin position="12"/>
        <end position="61"/>
    </location>
</feature>
<dbReference type="Proteomes" id="UP000594263">
    <property type="component" value="Unplaced"/>
</dbReference>
<name>A0A7N0VC23_KALFE</name>
<dbReference type="InterPro" id="IPR036047">
    <property type="entry name" value="F-box-like_dom_sf"/>
</dbReference>
<dbReference type="InterPro" id="IPR032675">
    <property type="entry name" value="LRR_dom_sf"/>
</dbReference>
<dbReference type="EnsemblPlants" id="Kaladp0476s0011.2.v1.1">
    <property type="protein sequence ID" value="Kaladp0476s0011.2.v1.1"/>
    <property type="gene ID" value="Kaladp0476s0011.v1.1"/>
</dbReference>
<dbReference type="PANTHER" id="PTHR31639">
    <property type="entry name" value="F-BOX PROTEIN-LIKE"/>
    <property type="match status" value="1"/>
</dbReference>
<dbReference type="Gramene" id="Kaladp0476s0011.2.v1.1">
    <property type="protein sequence ID" value="Kaladp0476s0011.2.v1.1"/>
    <property type="gene ID" value="Kaladp0476s0011.v1.1"/>
</dbReference>
<dbReference type="Pfam" id="PF00646">
    <property type="entry name" value="F-box"/>
    <property type="match status" value="1"/>
</dbReference>
<organism evidence="2 3">
    <name type="scientific">Kalanchoe fedtschenkoi</name>
    <name type="common">Lavender scallops</name>
    <name type="synonym">South American air plant</name>
    <dbReference type="NCBI Taxonomy" id="63787"/>
    <lineage>
        <taxon>Eukaryota</taxon>
        <taxon>Viridiplantae</taxon>
        <taxon>Streptophyta</taxon>
        <taxon>Embryophyta</taxon>
        <taxon>Tracheophyta</taxon>
        <taxon>Spermatophyta</taxon>
        <taxon>Magnoliopsida</taxon>
        <taxon>eudicotyledons</taxon>
        <taxon>Gunneridae</taxon>
        <taxon>Pentapetalae</taxon>
        <taxon>Saxifragales</taxon>
        <taxon>Crassulaceae</taxon>
        <taxon>Kalanchoe</taxon>
    </lineage>
</organism>
<dbReference type="PROSITE" id="PS50181">
    <property type="entry name" value="FBOX"/>
    <property type="match status" value="1"/>
</dbReference>
<dbReference type="AlphaFoldDB" id="A0A7N0VC23"/>
<proteinExistence type="predicted"/>
<sequence length="426" mass="48708">MAGEDKGGDEMVDRISELPDHIREFILGYLPISDAVRTSALSRKWQHSWTRTNQLQLYFNYDMGKPMGVDRYFRLIGRILLSHDGPIRRIVLHPLCHDNEGDIYTWLRVLSQRGMRDLTILPDYVDGFELPSSIFHCRGLSSLTVGRSCLRNSLEFRGFPNLVKLELHEVRIFEGVLENVLSNSPLEILYLRYCIFIDNLMFDVIAPNLRIFDILLDHTLYDISFKCVPKLRVASFSGQRLHDFNGSEDNFFDTLGSLRGLEVLTFDCRLHKTSPPNIIVKKLPDLLENLTTVILNYVDVTSVDHLLFVFCIIRSSPNLQSLEIRMTVSHVWDLLFGVEASKAARAYLKVVDKEEIKTSDTLTVKVKAMSGAESVEAEIGLIHSILSSCPTLAEMHIEFPFHQSVQLRRSIKRIGQSSTKTKISFF</sequence>
<dbReference type="EnsemblPlants" id="Kaladp0476s0011.1.v1.1">
    <property type="protein sequence ID" value="Kaladp0476s0011.1.v1.1"/>
    <property type="gene ID" value="Kaladp0476s0011.v1.1"/>
</dbReference>
<dbReference type="InterPro" id="IPR055411">
    <property type="entry name" value="LRR_FXL15/At3g58940/PEG3-like"/>
</dbReference>
<dbReference type="Pfam" id="PF24758">
    <property type="entry name" value="LRR_At5g56370"/>
    <property type="match status" value="1"/>
</dbReference>
<dbReference type="CDD" id="cd22160">
    <property type="entry name" value="F-box_AtFBL13-like"/>
    <property type="match status" value="1"/>
</dbReference>
<keyword evidence="3" id="KW-1185">Reference proteome</keyword>
<reference evidence="2" key="1">
    <citation type="submission" date="2021-01" db="UniProtKB">
        <authorList>
            <consortium name="EnsemblPlants"/>
        </authorList>
    </citation>
    <scope>IDENTIFICATION</scope>
</reference>